<gene>
    <name evidence="1" type="ORF">BJ138DRAFT_1106063</name>
</gene>
<accession>A0ACB7ZXB1</accession>
<sequence length="391" mass="43950">MHALIFELCGERFGSSRVDERRTRFGWGAGDDGKDQELRGRKEARNVAVWTATPPPARVIPSHVTVEAPWTKPTVNMCTNAVSVVYSWRYGRVPCRPFFLAFEPAVLIRTMQANYGGTETAKALEAVYESLATLPVRPVFIFLFANSDARDAEMTNCHEEKKGMRTLDAGSNTGPGIATSREGIADSDSEATTRRNSTPIKYHHHFYILHHHRIMDVFKLHCSGRIQAETSTFVEFYPIAIHQFTSPLRDFPGPKCSKWIYGSVFEITNADNPALDEWPEEYEQTFTSRSLPNTGPQHRQQLRDAWTSGLIQDEASNPKRVDVMPWLSKMTLDDIGLAVNDIAEFNYEFSALDVNEKTNELSEALGAIIATNQSVDALPFLQAFIPAFRSL</sequence>
<reference evidence="1" key="1">
    <citation type="journal article" date="2021" name="New Phytol.">
        <title>Evolutionary innovations through gain and loss of genes in the ectomycorrhizal Boletales.</title>
        <authorList>
            <person name="Wu G."/>
            <person name="Miyauchi S."/>
            <person name="Morin E."/>
            <person name="Kuo A."/>
            <person name="Drula E."/>
            <person name="Varga T."/>
            <person name="Kohler A."/>
            <person name="Feng B."/>
            <person name="Cao Y."/>
            <person name="Lipzen A."/>
            <person name="Daum C."/>
            <person name="Hundley H."/>
            <person name="Pangilinan J."/>
            <person name="Johnson J."/>
            <person name="Barry K."/>
            <person name="LaButti K."/>
            <person name="Ng V."/>
            <person name="Ahrendt S."/>
            <person name="Min B."/>
            <person name="Choi I.G."/>
            <person name="Park H."/>
            <person name="Plett J.M."/>
            <person name="Magnuson J."/>
            <person name="Spatafora J.W."/>
            <person name="Nagy L.G."/>
            <person name="Henrissat B."/>
            <person name="Grigoriev I.V."/>
            <person name="Yang Z.L."/>
            <person name="Xu J."/>
            <person name="Martin F.M."/>
        </authorList>
    </citation>
    <scope>NUCLEOTIDE SEQUENCE</scope>
    <source>
        <strain evidence="1">ATCC 28755</strain>
    </source>
</reference>
<comment type="caution">
    <text evidence="1">The sequence shown here is derived from an EMBL/GenBank/DDBJ whole genome shotgun (WGS) entry which is preliminary data.</text>
</comment>
<proteinExistence type="predicted"/>
<feature type="non-terminal residue" evidence="1">
    <location>
        <position position="391"/>
    </location>
</feature>
<evidence type="ECO:0000313" key="1">
    <source>
        <dbReference type="EMBL" id="KAH7905347.1"/>
    </source>
</evidence>
<name>A0ACB7ZXB1_9AGAM</name>
<dbReference type="EMBL" id="MU268213">
    <property type="protein sequence ID" value="KAH7905347.1"/>
    <property type="molecule type" value="Genomic_DNA"/>
</dbReference>
<keyword evidence="2" id="KW-1185">Reference proteome</keyword>
<evidence type="ECO:0000313" key="2">
    <source>
        <dbReference type="Proteomes" id="UP000790377"/>
    </source>
</evidence>
<dbReference type="Proteomes" id="UP000790377">
    <property type="component" value="Unassembled WGS sequence"/>
</dbReference>
<protein>
    <submittedName>
        <fullName evidence="1">Uncharacterized protein</fullName>
    </submittedName>
</protein>
<organism evidence="1 2">
    <name type="scientific">Hygrophoropsis aurantiaca</name>
    <dbReference type="NCBI Taxonomy" id="72124"/>
    <lineage>
        <taxon>Eukaryota</taxon>
        <taxon>Fungi</taxon>
        <taxon>Dikarya</taxon>
        <taxon>Basidiomycota</taxon>
        <taxon>Agaricomycotina</taxon>
        <taxon>Agaricomycetes</taxon>
        <taxon>Agaricomycetidae</taxon>
        <taxon>Boletales</taxon>
        <taxon>Coniophorineae</taxon>
        <taxon>Hygrophoropsidaceae</taxon>
        <taxon>Hygrophoropsis</taxon>
    </lineage>
</organism>